<comment type="caution">
    <text evidence="3">The sequence shown here is derived from an EMBL/GenBank/DDBJ whole genome shotgun (WGS) entry which is preliminary data.</text>
</comment>
<dbReference type="InterPro" id="IPR012317">
    <property type="entry name" value="Poly(ADP-ribose)pol_cat_dom"/>
</dbReference>
<dbReference type="SUPFAM" id="SSF56399">
    <property type="entry name" value="ADP-ribosylation"/>
    <property type="match status" value="1"/>
</dbReference>
<evidence type="ECO:0000256" key="1">
    <source>
        <dbReference type="RuleBase" id="RU362114"/>
    </source>
</evidence>
<feature type="domain" description="PARP catalytic" evidence="2">
    <location>
        <begin position="1"/>
        <end position="128"/>
    </location>
</feature>
<keyword evidence="1" id="KW-0520">NAD</keyword>
<dbReference type="Pfam" id="PF00644">
    <property type="entry name" value="PARP"/>
    <property type="match status" value="1"/>
</dbReference>
<dbReference type="Proteomes" id="UP001209878">
    <property type="component" value="Unassembled WGS sequence"/>
</dbReference>
<dbReference type="PANTHER" id="PTHR45740">
    <property type="entry name" value="POLY [ADP-RIBOSE] POLYMERASE"/>
    <property type="match status" value="1"/>
</dbReference>
<gene>
    <name evidence="3" type="ORF">NP493_441g02025</name>
</gene>
<sequence>MTKKSGANVRELLLFHGTASEYVDPICQQGFDWRISGLSVGTLYGKGSYFAKNALYSHDYTNDRRLFVVQVLVGEFCAGRSSYVRPPPKDYAEPFGATYDSCVDKVNNPEIFVIFSSDQAYPAYLIEY</sequence>
<dbReference type="GO" id="GO:0003950">
    <property type="term" value="F:NAD+ poly-ADP-ribosyltransferase activity"/>
    <property type="evidence" value="ECO:0007669"/>
    <property type="project" value="UniProtKB-UniRule"/>
</dbReference>
<dbReference type="GO" id="GO:1990404">
    <property type="term" value="F:NAD+-protein mono-ADP-ribosyltransferase activity"/>
    <property type="evidence" value="ECO:0007669"/>
    <property type="project" value="TreeGrafter"/>
</dbReference>
<dbReference type="Gene3D" id="3.90.228.10">
    <property type="match status" value="1"/>
</dbReference>
<dbReference type="CDD" id="cd01439">
    <property type="entry name" value="TCCD_inducible_PARP_like"/>
    <property type="match status" value="1"/>
</dbReference>
<name>A0AAD9KZY2_RIDPI</name>
<dbReference type="EC" id="2.4.2.-" evidence="1"/>
<dbReference type="EMBL" id="JAODUO010000441">
    <property type="protein sequence ID" value="KAK2180486.1"/>
    <property type="molecule type" value="Genomic_DNA"/>
</dbReference>
<evidence type="ECO:0000313" key="4">
    <source>
        <dbReference type="Proteomes" id="UP001209878"/>
    </source>
</evidence>
<keyword evidence="1" id="KW-0328">Glycosyltransferase</keyword>
<reference evidence="3" key="1">
    <citation type="journal article" date="2023" name="Mol. Biol. Evol.">
        <title>Third-Generation Sequencing Reveals the Adaptive Role of the Epigenome in Three Deep-Sea Polychaetes.</title>
        <authorList>
            <person name="Perez M."/>
            <person name="Aroh O."/>
            <person name="Sun Y."/>
            <person name="Lan Y."/>
            <person name="Juniper S.K."/>
            <person name="Young C.R."/>
            <person name="Angers B."/>
            <person name="Qian P.Y."/>
        </authorList>
    </citation>
    <scope>NUCLEOTIDE SEQUENCE</scope>
    <source>
        <strain evidence="3">R07B-5</strain>
    </source>
</reference>
<dbReference type="InterPro" id="IPR051712">
    <property type="entry name" value="ARTD-AVP"/>
</dbReference>
<keyword evidence="4" id="KW-1185">Reference proteome</keyword>
<protein>
    <recommendedName>
        <fullName evidence="1">Poly [ADP-ribose] polymerase</fullName>
        <shortName evidence="1">PARP</shortName>
        <ecNumber evidence="1">2.4.2.-</ecNumber>
    </recommendedName>
</protein>
<evidence type="ECO:0000313" key="3">
    <source>
        <dbReference type="EMBL" id="KAK2180486.1"/>
    </source>
</evidence>
<dbReference type="PANTHER" id="PTHR45740:SF2">
    <property type="entry name" value="POLY [ADP-RIBOSE] POLYMERASE"/>
    <property type="match status" value="1"/>
</dbReference>
<dbReference type="AlphaFoldDB" id="A0AAD9KZY2"/>
<organism evidence="3 4">
    <name type="scientific">Ridgeia piscesae</name>
    <name type="common">Tubeworm</name>
    <dbReference type="NCBI Taxonomy" id="27915"/>
    <lineage>
        <taxon>Eukaryota</taxon>
        <taxon>Metazoa</taxon>
        <taxon>Spiralia</taxon>
        <taxon>Lophotrochozoa</taxon>
        <taxon>Annelida</taxon>
        <taxon>Polychaeta</taxon>
        <taxon>Sedentaria</taxon>
        <taxon>Canalipalpata</taxon>
        <taxon>Sabellida</taxon>
        <taxon>Siboglinidae</taxon>
        <taxon>Ridgeia</taxon>
    </lineage>
</organism>
<dbReference type="GO" id="GO:0005634">
    <property type="term" value="C:nucleus"/>
    <property type="evidence" value="ECO:0007669"/>
    <property type="project" value="TreeGrafter"/>
</dbReference>
<proteinExistence type="predicted"/>
<evidence type="ECO:0000259" key="2">
    <source>
        <dbReference type="PROSITE" id="PS51059"/>
    </source>
</evidence>
<accession>A0AAD9KZY2</accession>
<keyword evidence="1" id="KW-0808">Transferase</keyword>
<dbReference type="PROSITE" id="PS51059">
    <property type="entry name" value="PARP_CATALYTIC"/>
    <property type="match status" value="1"/>
</dbReference>